<evidence type="ECO:0000313" key="3">
    <source>
        <dbReference type="Proteomes" id="UP000325440"/>
    </source>
</evidence>
<accession>A0A5E4M8H2</accession>
<organism evidence="2 3">
    <name type="scientific">Cinara cedri</name>
    <dbReference type="NCBI Taxonomy" id="506608"/>
    <lineage>
        <taxon>Eukaryota</taxon>
        <taxon>Metazoa</taxon>
        <taxon>Ecdysozoa</taxon>
        <taxon>Arthropoda</taxon>
        <taxon>Hexapoda</taxon>
        <taxon>Insecta</taxon>
        <taxon>Pterygota</taxon>
        <taxon>Neoptera</taxon>
        <taxon>Paraneoptera</taxon>
        <taxon>Hemiptera</taxon>
        <taxon>Sternorrhyncha</taxon>
        <taxon>Aphidomorpha</taxon>
        <taxon>Aphidoidea</taxon>
        <taxon>Aphididae</taxon>
        <taxon>Lachninae</taxon>
        <taxon>Cinara</taxon>
    </lineage>
</organism>
<dbReference type="InterPro" id="IPR000313">
    <property type="entry name" value="PWWP_dom"/>
</dbReference>
<dbReference type="EMBL" id="CABPRJ010000041">
    <property type="protein sequence ID" value="VVC26659.1"/>
    <property type="molecule type" value="Genomic_DNA"/>
</dbReference>
<sequence>MDQQDAQNRQINYEKNIELISEYHMGDIVWAKLVGCQFWPAMVTKDPLCSLFVKGNGRNRTYALHVRFCKFYGRRSWVTIVEKYCSEQDLVSKHPDYMYSSEKDFSEMVLWHEAVKVADHLSTLHPK</sequence>
<dbReference type="Gene3D" id="2.30.30.140">
    <property type="match status" value="1"/>
</dbReference>
<evidence type="ECO:0000313" key="2">
    <source>
        <dbReference type="EMBL" id="VVC26659.1"/>
    </source>
</evidence>
<gene>
    <name evidence="2" type="ORF">CINCED_3A024178</name>
</gene>
<protein>
    <submittedName>
        <fullName evidence="2">PWWP domain</fullName>
    </submittedName>
</protein>
<proteinExistence type="predicted"/>
<dbReference type="OrthoDB" id="6615489at2759"/>
<dbReference type="Pfam" id="PF00855">
    <property type="entry name" value="PWWP"/>
    <property type="match status" value="1"/>
</dbReference>
<name>A0A5E4M8H2_9HEMI</name>
<dbReference type="Proteomes" id="UP000325440">
    <property type="component" value="Unassembled WGS sequence"/>
</dbReference>
<keyword evidence="3" id="KW-1185">Reference proteome</keyword>
<feature type="domain" description="PWWP" evidence="1">
    <location>
        <begin position="25"/>
        <end position="80"/>
    </location>
</feature>
<evidence type="ECO:0000259" key="1">
    <source>
        <dbReference type="PROSITE" id="PS50812"/>
    </source>
</evidence>
<dbReference type="SUPFAM" id="SSF63748">
    <property type="entry name" value="Tudor/PWWP/MBT"/>
    <property type="match status" value="1"/>
</dbReference>
<reference evidence="2 3" key="1">
    <citation type="submission" date="2019-08" db="EMBL/GenBank/DDBJ databases">
        <authorList>
            <person name="Alioto T."/>
            <person name="Alioto T."/>
            <person name="Gomez Garrido J."/>
        </authorList>
    </citation>
    <scope>NUCLEOTIDE SEQUENCE [LARGE SCALE GENOMIC DNA]</scope>
</reference>
<dbReference type="PROSITE" id="PS50812">
    <property type="entry name" value="PWWP"/>
    <property type="match status" value="1"/>
</dbReference>
<dbReference type="AlphaFoldDB" id="A0A5E4M8H2"/>